<protein>
    <submittedName>
        <fullName evidence="1">Uncharacterized protein</fullName>
    </submittedName>
</protein>
<dbReference type="AlphaFoldDB" id="A0A3G9G561"/>
<gene>
    <name evidence="1" type="ORF">EM6_3133</name>
</gene>
<dbReference type="Proteomes" id="UP000278756">
    <property type="component" value="Chromosome 2"/>
</dbReference>
<reference evidence="2" key="2">
    <citation type="journal article" date="2017" name="Plant Physiol. Biochem.">
        <title>Differential oxidative and antioxidative response of duckweed Lemna minor toward plant growth promoting/inhibiting bacteria.</title>
        <authorList>
            <person name="Ishizawa H."/>
            <person name="Kuroda M."/>
            <person name="Morikawa M."/>
            <person name="Ike M."/>
        </authorList>
    </citation>
    <scope>NUCLEOTIDE SEQUENCE [LARGE SCALE GENOMIC DNA]</scope>
    <source>
        <strain evidence="2">M6</strain>
    </source>
</reference>
<name>A0A3G9G561_9CAUL</name>
<evidence type="ECO:0000313" key="1">
    <source>
        <dbReference type="EMBL" id="BBF82492.1"/>
    </source>
</evidence>
<dbReference type="EMBL" id="AP018828">
    <property type="protein sequence ID" value="BBF82492.1"/>
    <property type="molecule type" value="Genomic_DNA"/>
</dbReference>
<evidence type="ECO:0000313" key="2">
    <source>
        <dbReference type="Proteomes" id="UP000278756"/>
    </source>
</evidence>
<sequence length="45" mass="5040">MSRPYSADYTVTDEERDGLTERVKLLQDTVAAVATERLNPANLTK</sequence>
<reference evidence="2" key="1">
    <citation type="journal article" date="2017" name="Biotechnol. Biofuels">
        <title>Evaluation of environmental bacterial communities as a factor affecting the growth of duckweed Lemna minor.</title>
        <authorList>
            <person name="Ishizawa H."/>
            <person name="Kuroda M."/>
            <person name="Morikawa M."/>
            <person name="Ike M."/>
        </authorList>
    </citation>
    <scope>NUCLEOTIDE SEQUENCE [LARGE SCALE GENOMIC DNA]</scope>
    <source>
        <strain evidence="2">M6</strain>
    </source>
</reference>
<organism evidence="1 2">
    <name type="scientific">Asticcacaulis excentricus</name>
    <dbReference type="NCBI Taxonomy" id="78587"/>
    <lineage>
        <taxon>Bacteria</taxon>
        <taxon>Pseudomonadati</taxon>
        <taxon>Pseudomonadota</taxon>
        <taxon>Alphaproteobacteria</taxon>
        <taxon>Caulobacterales</taxon>
        <taxon>Caulobacteraceae</taxon>
        <taxon>Asticcacaulis</taxon>
    </lineage>
</organism>
<proteinExistence type="predicted"/>
<accession>A0A3G9G561</accession>